<evidence type="ECO:0000313" key="2">
    <source>
        <dbReference type="Proteomes" id="UP001597542"/>
    </source>
</evidence>
<organism evidence="1 2">
    <name type="scientific">Amycolatopsis albidoflavus</name>
    <dbReference type="NCBI Taxonomy" id="102226"/>
    <lineage>
        <taxon>Bacteria</taxon>
        <taxon>Bacillati</taxon>
        <taxon>Actinomycetota</taxon>
        <taxon>Actinomycetes</taxon>
        <taxon>Pseudonocardiales</taxon>
        <taxon>Pseudonocardiaceae</taxon>
        <taxon>Amycolatopsis</taxon>
    </lineage>
</organism>
<dbReference type="RefSeq" id="WP_344281559.1">
    <property type="nucleotide sequence ID" value="NZ_BAAAHV010000021.1"/>
</dbReference>
<dbReference type="Proteomes" id="UP001597542">
    <property type="component" value="Unassembled WGS sequence"/>
</dbReference>
<protein>
    <submittedName>
        <fullName evidence="1">Uncharacterized protein</fullName>
    </submittedName>
</protein>
<accession>A0ABW5HS63</accession>
<keyword evidence="2" id="KW-1185">Reference proteome</keyword>
<reference evidence="2" key="1">
    <citation type="journal article" date="2019" name="Int. J. Syst. Evol. Microbiol.">
        <title>The Global Catalogue of Microorganisms (GCM) 10K type strain sequencing project: providing services to taxonomists for standard genome sequencing and annotation.</title>
        <authorList>
            <consortium name="The Broad Institute Genomics Platform"/>
            <consortium name="The Broad Institute Genome Sequencing Center for Infectious Disease"/>
            <person name="Wu L."/>
            <person name="Ma J."/>
        </authorList>
    </citation>
    <scope>NUCLEOTIDE SEQUENCE [LARGE SCALE GENOMIC DNA]</scope>
    <source>
        <strain evidence="2">CGMCC 4.7638</strain>
    </source>
</reference>
<comment type="caution">
    <text evidence="1">The sequence shown here is derived from an EMBL/GenBank/DDBJ whole genome shotgun (WGS) entry which is preliminary data.</text>
</comment>
<name>A0ABW5HS63_9PSEU</name>
<sequence length="323" mass="34919">MSTPEPLHRRRSPRRAGAEVNWNDDLNQYSDLLERVATDDLRRPLMTAHLDRLLDRVHGPTSVLDLHVEGPGVEGHTTDVGPLATFLKALDEVVKNVTKSIGRIGRLSSSLRVTPALGSVRLIVEPPDAAVAAGALATKRAEHVEAMGLNRLVTLMNLAQDGEDPTSVDLSAAMHDLSPAARDALARFAKVTREATYELRGSWTDARSGERSVRLSLPAAGRLERAAGDAVRTVDHETIAGTVDGWEWSSSTVRFAPHVGRSFRANVPEQLASEVAHLVSSPDLEVEGRFAVVTTYKRGSNQPGRKGYSLEAINELPPSQTGS</sequence>
<dbReference type="EMBL" id="JBHUKQ010000003">
    <property type="protein sequence ID" value="MFD2479273.1"/>
    <property type="molecule type" value="Genomic_DNA"/>
</dbReference>
<proteinExistence type="predicted"/>
<gene>
    <name evidence="1" type="ORF">ACFSUT_03220</name>
</gene>
<evidence type="ECO:0000313" key="1">
    <source>
        <dbReference type="EMBL" id="MFD2479273.1"/>
    </source>
</evidence>